<reference evidence="1 2" key="1">
    <citation type="submission" date="2017-10" db="EMBL/GenBank/DDBJ databases">
        <title>Novel microbial diversity and functional potential in the marine mammal oral microbiome.</title>
        <authorList>
            <person name="Dudek N.K."/>
            <person name="Sun C.L."/>
            <person name="Burstein D."/>
            <person name="Kantor R.S."/>
            <person name="Aliaga Goltsman D.S."/>
            <person name="Bik E.M."/>
            <person name="Thomas B.C."/>
            <person name="Banfield J.F."/>
            <person name="Relman D.A."/>
        </authorList>
    </citation>
    <scope>NUCLEOTIDE SEQUENCE [LARGE SCALE GENOMIC DNA]</scope>
    <source>
        <strain evidence="1">DOLJORAL78_61_10</strain>
    </source>
</reference>
<protein>
    <submittedName>
        <fullName evidence="1">Uncharacterized protein</fullName>
    </submittedName>
</protein>
<organism evidence="1 2">
    <name type="scientific">Ilumatobacter coccineus</name>
    <dbReference type="NCBI Taxonomy" id="467094"/>
    <lineage>
        <taxon>Bacteria</taxon>
        <taxon>Bacillati</taxon>
        <taxon>Actinomycetota</taxon>
        <taxon>Acidimicrobiia</taxon>
        <taxon>Acidimicrobiales</taxon>
        <taxon>Ilumatobacteraceae</taxon>
        <taxon>Ilumatobacter</taxon>
    </lineage>
</organism>
<dbReference type="Proteomes" id="UP000230914">
    <property type="component" value="Unassembled WGS sequence"/>
</dbReference>
<evidence type="ECO:0000313" key="2">
    <source>
        <dbReference type="Proteomes" id="UP000230914"/>
    </source>
</evidence>
<accession>A0A2G6KHX3</accession>
<evidence type="ECO:0000313" key="1">
    <source>
        <dbReference type="EMBL" id="PIE34612.1"/>
    </source>
</evidence>
<proteinExistence type="predicted"/>
<gene>
    <name evidence="1" type="ORF">CSA55_00490</name>
</gene>
<dbReference type="AlphaFoldDB" id="A0A2G6KHX3"/>
<comment type="caution">
    <text evidence="1">The sequence shown here is derived from an EMBL/GenBank/DDBJ whole genome shotgun (WGS) entry which is preliminary data.</text>
</comment>
<dbReference type="EMBL" id="PDSL01000012">
    <property type="protein sequence ID" value="PIE34612.1"/>
    <property type="molecule type" value="Genomic_DNA"/>
</dbReference>
<sequence length="73" mass="8151">MDTPTCRADHLHQLADQIDAIVESILPELTGDPQLSGRDEVWSRLLARTVHQLHTASAELRLRADDLIRQVAA</sequence>
<name>A0A2G6KHX3_9ACTN</name>